<dbReference type="GeneID" id="54292505"/>
<keyword evidence="2" id="KW-1185">Reference proteome</keyword>
<dbReference type="AlphaFoldDB" id="A0A6A6BQW0"/>
<name>A0A6A6BQW0_9PEZI</name>
<evidence type="ECO:0000313" key="1">
    <source>
        <dbReference type="EMBL" id="KAF2146400.1"/>
    </source>
</evidence>
<dbReference type="RefSeq" id="XP_033402109.1">
    <property type="nucleotide sequence ID" value="XM_033535013.1"/>
</dbReference>
<gene>
    <name evidence="1" type="ORF">K452DRAFT_109982</name>
</gene>
<dbReference type="Proteomes" id="UP000799438">
    <property type="component" value="Unassembled WGS sequence"/>
</dbReference>
<sequence>MPLMSMIALHDNRRRPCKLGVLSASQDQIWLKSIAYFAKDDEGIMPFSSPVPIPTDNVLLLSSKDAEPIRSNGHGLLKHTGVPLIIRVRINKEVRNMTVSGWISGTVGFIDEPVLSKRKKIFVSLQSKKVTIWVLESGDLDMYPYRVFLPPETVAMMAAEIPPSSRLVFRKAGLYLAPAAVSTPGERRMAYRSREDTASQLERERNQHRLAEYAAMRRSHTEYMA</sequence>
<dbReference type="EMBL" id="ML995476">
    <property type="protein sequence ID" value="KAF2146400.1"/>
    <property type="molecule type" value="Genomic_DNA"/>
</dbReference>
<evidence type="ECO:0000313" key="2">
    <source>
        <dbReference type="Proteomes" id="UP000799438"/>
    </source>
</evidence>
<proteinExistence type="predicted"/>
<accession>A0A6A6BQW0</accession>
<protein>
    <submittedName>
        <fullName evidence="1">Uncharacterized protein</fullName>
    </submittedName>
</protein>
<organism evidence="1 2">
    <name type="scientific">Aplosporella prunicola CBS 121167</name>
    <dbReference type="NCBI Taxonomy" id="1176127"/>
    <lineage>
        <taxon>Eukaryota</taxon>
        <taxon>Fungi</taxon>
        <taxon>Dikarya</taxon>
        <taxon>Ascomycota</taxon>
        <taxon>Pezizomycotina</taxon>
        <taxon>Dothideomycetes</taxon>
        <taxon>Dothideomycetes incertae sedis</taxon>
        <taxon>Botryosphaeriales</taxon>
        <taxon>Aplosporellaceae</taxon>
        <taxon>Aplosporella</taxon>
    </lineage>
</organism>
<reference evidence="1" key="1">
    <citation type="journal article" date="2020" name="Stud. Mycol.">
        <title>101 Dothideomycetes genomes: a test case for predicting lifestyles and emergence of pathogens.</title>
        <authorList>
            <person name="Haridas S."/>
            <person name="Albert R."/>
            <person name="Binder M."/>
            <person name="Bloem J."/>
            <person name="Labutti K."/>
            <person name="Salamov A."/>
            <person name="Andreopoulos B."/>
            <person name="Baker S."/>
            <person name="Barry K."/>
            <person name="Bills G."/>
            <person name="Bluhm B."/>
            <person name="Cannon C."/>
            <person name="Castanera R."/>
            <person name="Culley D."/>
            <person name="Daum C."/>
            <person name="Ezra D."/>
            <person name="Gonzalez J."/>
            <person name="Henrissat B."/>
            <person name="Kuo A."/>
            <person name="Liang C."/>
            <person name="Lipzen A."/>
            <person name="Lutzoni F."/>
            <person name="Magnuson J."/>
            <person name="Mondo S."/>
            <person name="Nolan M."/>
            <person name="Ohm R."/>
            <person name="Pangilinan J."/>
            <person name="Park H.-J."/>
            <person name="Ramirez L."/>
            <person name="Alfaro M."/>
            <person name="Sun H."/>
            <person name="Tritt A."/>
            <person name="Yoshinaga Y."/>
            <person name="Zwiers L.-H."/>
            <person name="Turgeon B."/>
            <person name="Goodwin S."/>
            <person name="Spatafora J."/>
            <person name="Crous P."/>
            <person name="Grigoriev I."/>
        </authorList>
    </citation>
    <scope>NUCLEOTIDE SEQUENCE</scope>
    <source>
        <strain evidence="1">CBS 121167</strain>
    </source>
</reference>